<evidence type="ECO:0000259" key="7">
    <source>
        <dbReference type="PROSITE" id="PS51715"/>
    </source>
</evidence>
<keyword evidence="3" id="KW-0342">GTP-binding</keyword>
<reference evidence="8" key="1">
    <citation type="journal article" date="2021" name="Mol. Ecol. Resour.">
        <title>Apolygus lucorum genome provides insights into omnivorousness and mesophyll feeding.</title>
        <authorList>
            <person name="Liu Y."/>
            <person name="Liu H."/>
            <person name="Wang H."/>
            <person name="Huang T."/>
            <person name="Liu B."/>
            <person name="Yang B."/>
            <person name="Yin L."/>
            <person name="Li B."/>
            <person name="Zhang Y."/>
            <person name="Zhang S."/>
            <person name="Jiang F."/>
            <person name="Zhang X."/>
            <person name="Ren Y."/>
            <person name="Wang B."/>
            <person name="Wang S."/>
            <person name="Lu Y."/>
            <person name="Wu K."/>
            <person name="Fan W."/>
            <person name="Wang G."/>
        </authorList>
    </citation>
    <scope>NUCLEOTIDE SEQUENCE</scope>
    <source>
        <strain evidence="8">12Hb</strain>
    </source>
</reference>
<feature type="transmembrane region" description="Helical" evidence="6">
    <location>
        <begin position="614"/>
        <end position="633"/>
    </location>
</feature>
<dbReference type="EMBL" id="WIXP02000006">
    <property type="protein sequence ID" value="KAF6210014.1"/>
    <property type="molecule type" value="Genomic_DNA"/>
</dbReference>
<dbReference type="InterPro" id="IPR013519">
    <property type="entry name" value="Int_alpha_beta-p"/>
</dbReference>
<dbReference type="InterPro" id="IPR030386">
    <property type="entry name" value="G_GB1_RHD3_dom"/>
</dbReference>
<sequence length="689" mass="79593">MLETQWVEKSKGVIKVSGCLKSLVQTLWDNGGWVCLYQGDNRDQYDQPIDSKSNQWFGATLTSSNGSVLACAPRYVYTQKISSEERRDPVGTCWLAKDQLNSSQEFSPCRNRDWGYHRHGHCQAGLGAALSKINHVIRSDSYTLDMAKEAIRLVSVEYEEDGRLMFSVNESHVEKSFITEELQNMNIAVISIAGNIQEGKSLMMDLLLRYAMKRYAKNDEKVDENWMDDEGEPLEGFTPRKSSNRETKGVMVWPELFVIKQSSGEKLALLLMDTQGIMDGRSSFSEWAGIFSLSTMISSLQLFNVMSCITEQSLENLEYFSAYGQLIAPTSSEVSPYQDILFLVRDFKYGENYGFGLRGGERYLTDQFDCFTTFQLLSWNEIRYIEQHIEVRKNIEKYFNNKFCCCLPDPGRIVSETTKFNGVLKPANTLFKKQIKSFVPSIMSPDQLVGKKLDGGSTTVAGLFNRLRLWVDNVNMLMYPEPKTMYLATAESDHHNATQAAMKFYNKIMAASCQTMEYIPKRRLREIHERAKDKSIAYFNMKPKMGDGGMTTSIARERLERCISRRFLEYESYNQSKKLWELIKVPLICMIAFLLTVFFQLLVSYRLLQVPIELYNLVWWLSWLTASMFFFWFKDMFWPIAIGWWNHSPFRFVYYTIANFIRSVKIIASVIATVVRIIDTMYKMTSGRP</sequence>
<dbReference type="InterPro" id="IPR028994">
    <property type="entry name" value="Integrin_alpha_N"/>
</dbReference>
<dbReference type="SUPFAM" id="SSF69318">
    <property type="entry name" value="Integrin alpha N-terminal domain"/>
    <property type="match status" value="1"/>
</dbReference>
<dbReference type="GO" id="GO:0003924">
    <property type="term" value="F:GTPase activity"/>
    <property type="evidence" value="ECO:0007669"/>
    <property type="project" value="InterPro"/>
</dbReference>
<dbReference type="SUPFAM" id="SSF52540">
    <property type="entry name" value="P-loop containing nucleoside triphosphate hydrolases"/>
    <property type="match status" value="1"/>
</dbReference>
<dbReference type="SUPFAM" id="SSF48340">
    <property type="entry name" value="Interferon-induced guanylate-binding protein 1 (GBP1), C-terminal domain"/>
    <property type="match status" value="1"/>
</dbReference>
<dbReference type="Gene3D" id="1.20.58.420">
    <property type="entry name" value="AHSP"/>
    <property type="match status" value="1"/>
</dbReference>
<comment type="similarity">
    <text evidence="5">Belongs to the TRAFAC class dynamin-like GTPase superfamily. GB1/RHD3 GTPase family.</text>
</comment>
<evidence type="ECO:0000313" key="8">
    <source>
        <dbReference type="EMBL" id="KAF6210014.1"/>
    </source>
</evidence>
<evidence type="ECO:0000256" key="2">
    <source>
        <dbReference type="ARBA" id="ARBA00022801"/>
    </source>
</evidence>
<keyword evidence="6" id="KW-1133">Transmembrane helix</keyword>
<organism evidence="8 9">
    <name type="scientific">Apolygus lucorum</name>
    <name type="common">Small green plant bug</name>
    <name type="synonym">Lygocoris lucorum</name>
    <dbReference type="NCBI Taxonomy" id="248454"/>
    <lineage>
        <taxon>Eukaryota</taxon>
        <taxon>Metazoa</taxon>
        <taxon>Ecdysozoa</taxon>
        <taxon>Arthropoda</taxon>
        <taxon>Hexapoda</taxon>
        <taxon>Insecta</taxon>
        <taxon>Pterygota</taxon>
        <taxon>Neoptera</taxon>
        <taxon>Paraneoptera</taxon>
        <taxon>Hemiptera</taxon>
        <taxon>Heteroptera</taxon>
        <taxon>Panheteroptera</taxon>
        <taxon>Cimicomorpha</taxon>
        <taxon>Miridae</taxon>
        <taxon>Mirini</taxon>
        <taxon>Apolygus</taxon>
    </lineage>
</organism>
<dbReference type="PROSITE" id="PS51715">
    <property type="entry name" value="G_GB1_RHD3"/>
    <property type="match status" value="1"/>
</dbReference>
<accession>A0A8S9XN35</accession>
<comment type="caution">
    <text evidence="8">The sequence shown here is derived from an EMBL/GenBank/DDBJ whole genome shotgun (WGS) entry which is preliminary data.</text>
</comment>
<evidence type="ECO:0000256" key="3">
    <source>
        <dbReference type="ARBA" id="ARBA00023134"/>
    </source>
</evidence>
<dbReference type="Proteomes" id="UP000466442">
    <property type="component" value="Unassembled WGS sequence"/>
</dbReference>
<dbReference type="Pfam" id="PF02263">
    <property type="entry name" value="GBP"/>
    <property type="match status" value="1"/>
</dbReference>
<dbReference type="PANTHER" id="PTHR10751">
    <property type="entry name" value="GUANYLATE BINDING PROTEIN"/>
    <property type="match status" value="1"/>
</dbReference>
<dbReference type="InterPro" id="IPR027417">
    <property type="entry name" value="P-loop_NTPase"/>
</dbReference>
<evidence type="ECO:0000313" key="9">
    <source>
        <dbReference type="Proteomes" id="UP000466442"/>
    </source>
</evidence>
<keyword evidence="2" id="KW-0378">Hydrolase</keyword>
<feature type="domain" description="GB1/RHD3-type G" evidence="7">
    <location>
        <begin position="184"/>
        <end position="347"/>
    </location>
</feature>
<dbReference type="OrthoDB" id="7788754at2759"/>
<dbReference type="PROSITE" id="PS51470">
    <property type="entry name" value="FG_GAP"/>
    <property type="match status" value="1"/>
</dbReference>
<keyword evidence="6" id="KW-0812">Transmembrane</keyword>
<dbReference type="InterPro" id="IPR036543">
    <property type="entry name" value="Guanylate-bd_C_sf"/>
</dbReference>
<evidence type="ECO:0000256" key="4">
    <source>
        <dbReference type="PROSITE-ProRule" id="PRU00803"/>
    </source>
</evidence>
<proteinExistence type="inferred from homology"/>
<keyword evidence="9" id="KW-1185">Reference proteome</keyword>
<keyword evidence="6" id="KW-0472">Membrane</keyword>
<name>A0A8S9XN35_APOLU</name>
<feature type="transmembrane region" description="Helical" evidence="6">
    <location>
        <begin position="653"/>
        <end position="678"/>
    </location>
</feature>
<dbReference type="InterPro" id="IPR015894">
    <property type="entry name" value="Guanylate-bd_N"/>
</dbReference>
<dbReference type="AlphaFoldDB" id="A0A8S9XN35"/>
<keyword evidence="1" id="KW-0547">Nucleotide-binding</keyword>
<evidence type="ECO:0000256" key="5">
    <source>
        <dbReference type="PROSITE-ProRule" id="PRU01052"/>
    </source>
</evidence>
<dbReference type="Gene3D" id="3.40.50.300">
    <property type="entry name" value="P-loop containing nucleotide triphosphate hydrolases"/>
    <property type="match status" value="1"/>
</dbReference>
<feature type="repeat" description="FG-GAP" evidence="4">
    <location>
        <begin position="41"/>
        <end position="105"/>
    </location>
</feature>
<dbReference type="GO" id="GO:0005525">
    <property type="term" value="F:GTP binding"/>
    <property type="evidence" value="ECO:0007669"/>
    <property type="project" value="UniProtKB-KW"/>
</dbReference>
<evidence type="ECO:0000256" key="6">
    <source>
        <dbReference type="SAM" id="Phobius"/>
    </source>
</evidence>
<protein>
    <recommendedName>
        <fullName evidence="7">GB1/RHD3-type G domain-containing protein</fullName>
    </recommendedName>
</protein>
<evidence type="ECO:0000256" key="1">
    <source>
        <dbReference type="ARBA" id="ARBA00022741"/>
    </source>
</evidence>
<gene>
    <name evidence="8" type="ORF">GE061_015769</name>
</gene>
<feature type="transmembrane region" description="Helical" evidence="6">
    <location>
        <begin position="582"/>
        <end position="602"/>
    </location>
</feature>